<organism evidence="1 2">
    <name type="scientific">Clostridium faecium</name>
    <dbReference type="NCBI Taxonomy" id="2762223"/>
    <lineage>
        <taxon>Bacteria</taxon>
        <taxon>Bacillati</taxon>
        <taxon>Bacillota</taxon>
        <taxon>Clostridia</taxon>
        <taxon>Eubacteriales</taxon>
        <taxon>Clostridiaceae</taxon>
        <taxon>Clostridium</taxon>
    </lineage>
</organism>
<dbReference type="PANTHER" id="PTHR43666">
    <property type="entry name" value="TLDD PROTEIN"/>
    <property type="match status" value="1"/>
</dbReference>
<evidence type="ECO:0000313" key="2">
    <source>
        <dbReference type="Proteomes" id="UP000627166"/>
    </source>
</evidence>
<sequence length="118" mass="12985">MDYLAAGALSKTVTILAFGNSNKIKRFSSRNSQDFNVVVMHKDGASGYGEITANNPEDFLVEEAFKKAYEKAVLAVNPISLEPGTYDVILEPLAASEYVFRATYIGTTQIALKMEHLF</sequence>
<dbReference type="EMBL" id="JACSQB010000036">
    <property type="protein sequence ID" value="MBD8046251.1"/>
    <property type="molecule type" value="Genomic_DNA"/>
</dbReference>
<dbReference type="RefSeq" id="WP_191739224.1">
    <property type="nucleotide sequence ID" value="NZ_JACSQB010000036.1"/>
</dbReference>
<dbReference type="SUPFAM" id="SSF111283">
    <property type="entry name" value="Putative modulator of DNA gyrase, PmbA/TldD"/>
    <property type="match status" value="1"/>
</dbReference>
<protein>
    <submittedName>
        <fullName evidence="1">Uncharacterized protein</fullName>
    </submittedName>
</protein>
<dbReference type="PANTHER" id="PTHR43666:SF1">
    <property type="entry name" value="CONSERVED PROTEIN"/>
    <property type="match status" value="1"/>
</dbReference>
<accession>A0ABR8YPW6</accession>
<reference evidence="1 2" key="1">
    <citation type="submission" date="2020-08" db="EMBL/GenBank/DDBJ databases">
        <title>A Genomic Blueprint of the Chicken Gut Microbiome.</title>
        <authorList>
            <person name="Gilroy R."/>
            <person name="Ravi A."/>
            <person name="Getino M."/>
            <person name="Pursley I."/>
            <person name="Horton D.L."/>
            <person name="Alikhan N.-F."/>
            <person name="Baker D."/>
            <person name="Gharbi K."/>
            <person name="Hall N."/>
            <person name="Watson M."/>
            <person name="Adriaenssens E.M."/>
            <person name="Foster-Nyarko E."/>
            <person name="Jarju S."/>
            <person name="Secka A."/>
            <person name="Antonio M."/>
            <person name="Oren A."/>
            <person name="Chaudhuri R."/>
            <person name="La Ragione R.M."/>
            <person name="Hildebrand F."/>
            <person name="Pallen M.J."/>
        </authorList>
    </citation>
    <scope>NUCLEOTIDE SEQUENCE [LARGE SCALE GENOMIC DNA]</scope>
    <source>
        <strain evidence="1 2">N37</strain>
    </source>
</reference>
<evidence type="ECO:0000313" key="1">
    <source>
        <dbReference type="EMBL" id="MBD8046251.1"/>
    </source>
</evidence>
<name>A0ABR8YPW6_9CLOT</name>
<dbReference type="InterPro" id="IPR036059">
    <property type="entry name" value="TldD/PmbA_sf"/>
</dbReference>
<dbReference type="Proteomes" id="UP000627166">
    <property type="component" value="Unassembled WGS sequence"/>
</dbReference>
<proteinExistence type="predicted"/>
<gene>
    <name evidence="1" type="ORF">H9637_04205</name>
</gene>
<comment type="caution">
    <text evidence="1">The sequence shown here is derived from an EMBL/GenBank/DDBJ whole genome shotgun (WGS) entry which is preliminary data.</text>
</comment>
<keyword evidence="2" id="KW-1185">Reference proteome</keyword>